<evidence type="ECO:0000256" key="1">
    <source>
        <dbReference type="ARBA" id="ARBA00004374"/>
    </source>
</evidence>
<feature type="compositionally biased region" description="Acidic residues" evidence="8">
    <location>
        <begin position="63"/>
        <end position="86"/>
    </location>
</feature>
<dbReference type="AlphaFoldDB" id="A0A199W2M9"/>
<feature type="non-terminal residue" evidence="10">
    <location>
        <position position="1"/>
    </location>
</feature>
<sequence length="568" mass="62676">KPLLRLSIGVSEPFPFTLSWRRPRESDPNPRLEEEKVEKGEEDDAARSQETGNGPDAAAAEGKEDDDGEEDEEVEEEEEEEEEEEPLSSPAAATAAEREKLKSVLRRMSAEPVRLRVHDVVIKGNSKTKDELIEAEVLGLFRRVSTVQELVQAAGIANARLRHLQVFDAASVTLDAGPPELPGTANVIIEVVEAANPVTGSVGVYSKPEARSWSLEGSVKFKNLFGYADIWDASGSFGWDQTSEISAGLSLPRFKAISTPLMARVSLLSQDWLKFSSYKERLMGLSFGLISTRHHDLAYNLTWRTLTDPSRLSSNSIRRQLGHSLLSAVKYTYKIDQRDSHLRPTRGYAFLSSSLVGGLGDSRSVRFFRQEFDFRAALPLGFYNSAINIGVAAGAIMPWATNFKDFTSPLPERFYLGGHISPVCSLGGPSSLLGFRTRGLGPTEPRRLIPTQSDKDEPPASPGRDVLGGDLAVTAFADLSFDLPLKIFREAGIHGHMFVCAGNLAKLNGDELKNFSFSHFVRNFRSSAGIGIILPTKFFRVEINYCYILKQFEHDRGKTGIQFSFSSP</sequence>
<keyword evidence="3" id="KW-1134">Transmembrane beta strand</keyword>
<evidence type="ECO:0000256" key="2">
    <source>
        <dbReference type="ARBA" id="ARBA00010913"/>
    </source>
</evidence>
<dbReference type="GO" id="GO:0005741">
    <property type="term" value="C:mitochondrial outer membrane"/>
    <property type="evidence" value="ECO:0007669"/>
    <property type="project" value="UniProtKB-SubCell"/>
</dbReference>
<comment type="caution">
    <text evidence="10">The sequence shown here is derived from an EMBL/GenBank/DDBJ whole genome shotgun (WGS) entry which is preliminary data.</text>
</comment>
<evidence type="ECO:0000256" key="4">
    <source>
        <dbReference type="ARBA" id="ARBA00022692"/>
    </source>
</evidence>
<evidence type="ECO:0000256" key="6">
    <source>
        <dbReference type="ARBA" id="ARBA00023136"/>
    </source>
</evidence>
<keyword evidence="4" id="KW-0812">Transmembrane</keyword>
<dbReference type="Proteomes" id="UP000092600">
    <property type="component" value="Unassembled WGS sequence"/>
</dbReference>
<dbReference type="GO" id="GO:0009707">
    <property type="term" value="C:chloroplast outer membrane"/>
    <property type="evidence" value="ECO:0007669"/>
    <property type="project" value="UniProtKB-SubCell"/>
</dbReference>
<dbReference type="EMBL" id="LSRQ01000333">
    <property type="protein sequence ID" value="OAY83501.1"/>
    <property type="molecule type" value="Genomic_DNA"/>
</dbReference>
<dbReference type="InterPro" id="IPR000184">
    <property type="entry name" value="Bac_surfAg_D15"/>
</dbReference>
<feature type="region of interest" description="Disordered" evidence="8">
    <location>
        <begin position="1"/>
        <end position="99"/>
    </location>
</feature>
<reference evidence="10 11" key="1">
    <citation type="journal article" date="2016" name="DNA Res.">
        <title>The draft genome of MD-2 pineapple using hybrid error correction of long reads.</title>
        <authorList>
            <person name="Redwan R.M."/>
            <person name="Saidin A."/>
            <person name="Kumar S.V."/>
        </authorList>
    </citation>
    <scope>NUCLEOTIDE SEQUENCE [LARGE SCALE GENOMIC DNA]</scope>
    <source>
        <strain evidence="11">cv. MD2</strain>
        <tissue evidence="10">Leaf</tissue>
    </source>
</reference>
<keyword evidence="5" id="KW-1002">Plastid outer membrane</keyword>
<keyword evidence="6" id="KW-0472">Membrane</keyword>
<feature type="region of interest" description="Disordered" evidence="8">
    <location>
        <begin position="441"/>
        <end position="465"/>
    </location>
</feature>
<gene>
    <name evidence="10" type="ORF">ACMD2_00179</name>
</gene>
<evidence type="ECO:0000259" key="9">
    <source>
        <dbReference type="Pfam" id="PF01103"/>
    </source>
</evidence>
<evidence type="ECO:0000313" key="10">
    <source>
        <dbReference type="EMBL" id="OAY83501.1"/>
    </source>
</evidence>
<dbReference type="PANTHER" id="PTHR12815">
    <property type="entry name" value="SORTING AND ASSEMBLY MACHINERY SAMM50 PROTEIN FAMILY MEMBER"/>
    <property type="match status" value="1"/>
</dbReference>
<evidence type="ECO:0000256" key="5">
    <source>
        <dbReference type="ARBA" id="ARBA00022805"/>
    </source>
</evidence>
<name>A0A199W2M9_ANACO</name>
<evidence type="ECO:0000256" key="3">
    <source>
        <dbReference type="ARBA" id="ARBA00022452"/>
    </source>
</evidence>
<evidence type="ECO:0000256" key="8">
    <source>
        <dbReference type="SAM" id="MobiDB-lite"/>
    </source>
</evidence>
<evidence type="ECO:0000256" key="7">
    <source>
        <dbReference type="ARBA" id="ARBA00024013"/>
    </source>
</evidence>
<dbReference type="FunFam" id="3.10.20.310:FF:000016">
    <property type="entry name" value="Outer membrane OMP85 family protein"/>
    <property type="match status" value="1"/>
</dbReference>
<dbReference type="STRING" id="4615.A0A199W2M9"/>
<evidence type="ECO:0000313" key="11">
    <source>
        <dbReference type="Proteomes" id="UP000092600"/>
    </source>
</evidence>
<dbReference type="PANTHER" id="PTHR12815:SF18">
    <property type="entry name" value="SORTING AND ASSEMBLY MACHINERY COMPONENT 50 HOMOLOG"/>
    <property type="match status" value="1"/>
</dbReference>
<dbReference type="Pfam" id="PF01103">
    <property type="entry name" value="Omp85"/>
    <property type="match status" value="1"/>
</dbReference>
<dbReference type="FunFam" id="2.40.160.50:FF:000005">
    <property type="entry name" value="Outer membrane OMP85 family protein"/>
    <property type="match status" value="1"/>
</dbReference>
<proteinExistence type="inferred from homology"/>
<dbReference type="Gene3D" id="3.10.20.310">
    <property type="entry name" value="membrane protein fhac"/>
    <property type="match status" value="1"/>
</dbReference>
<organism evidence="10 11">
    <name type="scientific">Ananas comosus</name>
    <name type="common">Pineapple</name>
    <name type="synonym">Ananas ananas</name>
    <dbReference type="NCBI Taxonomy" id="4615"/>
    <lineage>
        <taxon>Eukaryota</taxon>
        <taxon>Viridiplantae</taxon>
        <taxon>Streptophyta</taxon>
        <taxon>Embryophyta</taxon>
        <taxon>Tracheophyta</taxon>
        <taxon>Spermatophyta</taxon>
        <taxon>Magnoliopsida</taxon>
        <taxon>Liliopsida</taxon>
        <taxon>Poales</taxon>
        <taxon>Bromeliaceae</taxon>
        <taxon>Bromelioideae</taxon>
        <taxon>Ananas</taxon>
    </lineage>
</organism>
<comment type="similarity">
    <text evidence="2">Belongs to the SAM50/omp85 family.</text>
</comment>
<dbReference type="InterPro" id="IPR039910">
    <property type="entry name" value="D15-like"/>
</dbReference>
<protein>
    <submittedName>
        <fullName evidence="10">Sorting and assembly machinery component B</fullName>
    </submittedName>
</protein>
<feature type="compositionally biased region" description="Basic and acidic residues" evidence="8">
    <location>
        <begin position="22"/>
        <end position="39"/>
    </location>
</feature>
<dbReference type="Gene3D" id="2.40.160.50">
    <property type="entry name" value="membrane protein fhac: a member of the omp85/tpsb transporter family"/>
    <property type="match status" value="1"/>
</dbReference>
<feature type="domain" description="Bacterial surface antigen (D15)" evidence="9">
    <location>
        <begin position="223"/>
        <end position="566"/>
    </location>
</feature>
<accession>A0A199W2M9</accession>
<keyword evidence="5" id="KW-0934">Plastid</keyword>
<comment type="subcellular location">
    <subcellularLocation>
        <location evidence="1">Mitochondrion outer membrane</location>
        <topology evidence="1">Multi-pass membrane protein</topology>
    </subcellularLocation>
    <subcellularLocation>
        <location evidence="7">Plastid</location>
        <location evidence="7">Chloroplast outer membrane</location>
    </subcellularLocation>
</comment>